<dbReference type="Pfam" id="PF13414">
    <property type="entry name" value="TPR_11"/>
    <property type="match status" value="1"/>
</dbReference>
<keyword evidence="2" id="KW-0812">Transmembrane</keyword>
<reference evidence="3 4" key="1">
    <citation type="submission" date="2021-02" db="EMBL/GenBank/DDBJ databases">
        <title>A novel species of genus Amphritea isolated from a fishpond in China.</title>
        <authorList>
            <person name="Lu H."/>
        </authorList>
    </citation>
    <scope>NUCLEOTIDE SEQUENCE [LARGE SCALE GENOMIC DNA]</scope>
    <source>
        <strain evidence="3 4">RP18W</strain>
    </source>
</reference>
<evidence type="ECO:0000256" key="1">
    <source>
        <dbReference type="PROSITE-ProRule" id="PRU00339"/>
    </source>
</evidence>
<keyword evidence="1" id="KW-0802">TPR repeat</keyword>
<keyword evidence="2" id="KW-1133">Transmembrane helix</keyword>
<proteinExistence type="predicted"/>
<comment type="caution">
    <text evidence="3">The sequence shown here is derived from an EMBL/GenBank/DDBJ whole genome shotgun (WGS) entry which is preliminary data.</text>
</comment>
<dbReference type="EMBL" id="JAFFZP010000031">
    <property type="protein sequence ID" value="MBN0988984.1"/>
    <property type="molecule type" value="Genomic_DNA"/>
</dbReference>
<keyword evidence="4" id="KW-1185">Reference proteome</keyword>
<dbReference type="InterPro" id="IPR019734">
    <property type="entry name" value="TPR_rpt"/>
</dbReference>
<protein>
    <submittedName>
        <fullName evidence="3">Tetratricopeptide repeat protein</fullName>
    </submittedName>
</protein>
<keyword evidence="2" id="KW-0472">Membrane</keyword>
<gene>
    <name evidence="3" type="ORF">JW498_16575</name>
</gene>
<dbReference type="InterPro" id="IPR044534">
    <property type="entry name" value="TTL1-4"/>
</dbReference>
<organism evidence="3 4">
    <name type="scientific">Amphritea pacifica</name>
    <dbReference type="NCBI Taxonomy" id="2811233"/>
    <lineage>
        <taxon>Bacteria</taxon>
        <taxon>Pseudomonadati</taxon>
        <taxon>Pseudomonadota</taxon>
        <taxon>Gammaproteobacteria</taxon>
        <taxon>Oceanospirillales</taxon>
        <taxon>Oceanospirillaceae</taxon>
        <taxon>Amphritea</taxon>
    </lineage>
</organism>
<dbReference type="PANTHER" id="PTHR46050:SF29">
    <property type="entry name" value="TPR REPEAT-CONTAINING THIOREDOXIN TTL4"/>
    <property type="match status" value="1"/>
</dbReference>
<name>A0ABS2WB80_9GAMM</name>
<sequence length="224" mass="23753">MTDSQNAHSVKFWLTIITFQIIFGLVVFGFTRQYYLSAPQSAATKPNLDWPVAGQTLSGDLLTGKAGGAQGRTPSAMGSAAMGGSAMGGSGMGGNSVGATSDLSVLQDPVEISRMANEMFAKQDYQQAAKLYEKLLSFDPENAATYNNLGLTLHYIGRSDEALKMLDEGSIIDPSNQRIWLTLGFVSNQMGDTEKARTALKTAVDLGADTQVGQSAAKMLADLP</sequence>
<dbReference type="SMART" id="SM00028">
    <property type="entry name" value="TPR"/>
    <property type="match status" value="3"/>
</dbReference>
<evidence type="ECO:0000256" key="2">
    <source>
        <dbReference type="SAM" id="Phobius"/>
    </source>
</evidence>
<dbReference type="SUPFAM" id="SSF48452">
    <property type="entry name" value="TPR-like"/>
    <property type="match status" value="1"/>
</dbReference>
<accession>A0ABS2WB80</accession>
<dbReference type="Pfam" id="PF14559">
    <property type="entry name" value="TPR_19"/>
    <property type="match status" value="1"/>
</dbReference>
<dbReference type="InterPro" id="IPR011990">
    <property type="entry name" value="TPR-like_helical_dom_sf"/>
</dbReference>
<dbReference type="PROSITE" id="PS50005">
    <property type="entry name" value="TPR"/>
    <property type="match status" value="2"/>
</dbReference>
<feature type="repeat" description="TPR" evidence="1">
    <location>
        <begin position="109"/>
        <end position="142"/>
    </location>
</feature>
<evidence type="ECO:0000313" key="3">
    <source>
        <dbReference type="EMBL" id="MBN0988984.1"/>
    </source>
</evidence>
<evidence type="ECO:0000313" key="4">
    <source>
        <dbReference type="Proteomes" id="UP000760472"/>
    </source>
</evidence>
<dbReference type="RefSeq" id="WP_205214107.1">
    <property type="nucleotide sequence ID" value="NZ_JAFFZP010000031.1"/>
</dbReference>
<dbReference type="PANTHER" id="PTHR46050">
    <property type="entry name" value="TPR REPEAT-CONTAINING THIOREDOXIN"/>
    <property type="match status" value="1"/>
</dbReference>
<feature type="transmembrane region" description="Helical" evidence="2">
    <location>
        <begin position="12"/>
        <end position="31"/>
    </location>
</feature>
<feature type="repeat" description="TPR" evidence="1">
    <location>
        <begin position="143"/>
        <end position="176"/>
    </location>
</feature>
<dbReference type="Gene3D" id="1.25.40.10">
    <property type="entry name" value="Tetratricopeptide repeat domain"/>
    <property type="match status" value="1"/>
</dbReference>
<dbReference type="Proteomes" id="UP000760472">
    <property type="component" value="Unassembled WGS sequence"/>
</dbReference>